<feature type="transmembrane region" description="Helical" evidence="6">
    <location>
        <begin position="341"/>
        <end position="363"/>
    </location>
</feature>
<feature type="transmembrane region" description="Helical" evidence="6">
    <location>
        <begin position="192"/>
        <end position="212"/>
    </location>
</feature>
<dbReference type="Pfam" id="PF07690">
    <property type="entry name" value="MFS_1"/>
    <property type="match status" value="1"/>
</dbReference>
<sequence>MSEAGAAAAQSESAGVEAETGLIPPWQLYSDRQRWTFLTILFLICTSNYIDRQLMSVLIEPIKNEFGASDTQMGLLSGLAFAVFYAVLGIPIARIADRGDRKLVVTVSLALWSAATAICGLAQNFWQMFAARVLVGVGEAGAIPPAQSLIADYFAPEKRTRALAIFMSSATVGYLVAFMGGAQIAARYGWRTAFLIMGIPGLLIALIAFLGLKEPRKLPGRQPHEASQESLTASLRILFRKPSYVLITTATVFYFLVAYGAFIWFPPYMQRVLGVDLAQLGAVFGAVSAVGTVAGTLLGGWISDKMAARGIRWMALTPAIALAICCPLSIAALAVDNFTAFLILFSLAGLPLSASVPAMFGLIHIVCGSRRRAMAVAINFFFANLIGLGFGPVITGYLSDMFTAQHGAVGLRYALMIALLALLPAALAYWRAARHLEQDMES</sequence>
<dbReference type="PANTHER" id="PTHR23505:SF79">
    <property type="entry name" value="PROTEIN SPINSTER"/>
    <property type="match status" value="1"/>
</dbReference>
<keyword evidence="4 6" id="KW-1133">Transmembrane helix</keyword>
<comment type="subcellular location">
    <subcellularLocation>
        <location evidence="1">Membrane</location>
        <topology evidence="1">Multi-pass membrane protein</topology>
    </subcellularLocation>
</comment>
<dbReference type="InterPro" id="IPR011701">
    <property type="entry name" value="MFS"/>
</dbReference>
<organism evidence="8 9">
    <name type="scientific">Sphingosinicella rhizophila</name>
    <dbReference type="NCBI Taxonomy" id="3050082"/>
    <lineage>
        <taxon>Bacteria</taxon>
        <taxon>Pseudomonadati</taxon>
        <taxon>Pseudomonadota</taxon>
        <taxon>Alphaproteobacteria</taxon>
        <taxon>Sphingomonadales</taxon>
        <taxon>Sphingosinicellaceae</taxon>
        <taxon>Sphingosinicella</taxon>
    </lineage>
</organism>
<proteinExistence type="predicted"/>
<dbReference type="PANTHER" id="PTHR23505">
    <property type="entry name" value="SPINSTER"/>
    <property type="match status" value="1"/>
</dbReference>
<dbReference type="InterPro" id="IPR036259">
    <property type="entry name" value="MFS_trans_sf"/>
</dbReference>
<dbReference type="PROSITE" id="PS50850">
    <property type="entry name" value="MFS"/>
    <property type="match status" value="1"/>
</dbReference>
<feature type="transmembrane region" description="Helical" evidence="6">
    <location>
        <begin position="35"/>
        <end position="55"/>
    </location>
</feature>
<feature type="transmembrane region" description="Helical" evidence="6">
    <location>
        <begin position="244"/>
        <end position="265"/>
    </location>
</feature>
<gene>
    <name evidence="8" type="ORF">RQX22_18860</name>
</gene>
<dbReference type="RefSeq" id="WP_315728694.1">
    <property type="nucleotide sequence ID" value="NZ_JAVUPU010000016.1"/>
</dbReference>
<feature type="transmembrane region" description="Helical" evidence="6">
    <location>
        <begin position="313"/>
        <end position="335"/>
    </location>
</feature>
<dbReference type="InterPro" id="IPR020846">
    <property type="entry name" value="MFS_dom"/>
</dbReference>
<keyword evidence="9" id="KW-1185">Reference proteome</keyword>
<evidence type="ECO:0000256" key="3">
    <source>
        <dbReference type="ARBA" id="ARBA00022692"/>
    </source>
</evidence>
<evidence type="ECO:0000256" key="2">
    <source>
        <dbReference type="ARBA" id="ARBA00022448"/>
    </source>
</evidence>
<feature type="transmembrane region" description="Helical" evidence="6">
    <location>
        <begin position="375"/>
        <end position="398"/>
    </location>
</feature>
<feature type="domain" description="Major facilitator superfamily (MFS) profile" evidence="7">
    <location>
        <begin position="37"/>
        <end position="436"/>
    </location>
</feature>
<evidence type="ECO:0000256" key="5">
    <source>
        <dbReference type="ARBA" id="ARBA00023136"/>
    </source>
</evidence>
<dbReference type="InterPro" id="IPR044770">
    <property type="entry name" value="MFS_spinster-like"/>
</dbReference>
<dbReference type="SUPFAM" id="SSF103473">
    <property type="entry name" value="MFS general substrate transporter"/>
    <property type="match status" value="1"/>
</dbReference>
<protein>
    <submittedName>
        <fullName evidence="8">MFS transporter</fullName>
    </submittedName>
</protein>
<feature type="transmembrane region" description="Helical" evidence="6">
    <location>
        <begin position="103"/>
        <end position="123"/>
    </location>
</feature>
<reference evidence="8 9" key="1">
    <citation type="submission" date="2023-05" db="EMBL/GenBank/DDBJ databases">
        <authorList>
            <person name="Guo Y."/>
        </authorList>
    </citation>
    <scope>NUCLEOTIDE SEQUENCE [LARGE SCALE GENOMIC DNA]</scope>
    <source>
        <strain evidence="8 9">GR2756</strain>
    </source>
</reference>
<feature type="transmembrane region" description="Helical" evidence="6">
    <location>
        <begin position="75"/>
        <end position="96"/>
    </location>
</feature>
<feature type="transmembrane region" description="Helical" evidence="6">
    <location>
        <begin position="277"/>
        <end position="301"/>
    </location>
</feature>
<name>A0ABU3QC99_9SPHN</name>
<evidence type="ECO:0000259" key="7">
    <source>
        <dbReference type="PROSITE" id="PS50850"/>
    </source>
</evidence>
<dbReference type="Proteomes" id="UP001259572">
    <property type="component" value="Unassembled WGS sequence"/>
</dbReference>
<evidence type="ECO:0000256" key="4">
    <source>
        <dbReference type="ARBA" id="ARBA00022989"/>
    </source>
</evidence>
<dbReference type="EMBL" id="JAVUPU010000016">
    <property type="protein sequence ID" value="MDT9601020.1"/>
    <property type="molecule type" value="Genomic_DNA"/>
</dbReference>
<dbReference type="CDD" id="cd17328">
    <property type="entry name" value="MFS_spinster_like"/>
    <property type="match status" value="1"/>
</dbReference>
<keyword evidence="5 6" id="KW-0472">Membrane</keyword>
<feature type="transmembrane region" description="Helical" evidence="6">
    <location>
        <begin position="129"/>
        <end position="150"/>
    </location>
</feature>
<evidence type="ECO:0000256" key="1">
    <source>
        <dbReference type="ARBA" id="ARBA00004141"/>
    </source>
</evidence>
<evidence type="ECO:0000313" key="9">
    <source>
        <dbReference type="Proteomes" id="UP001259572"/>
    </source>
</evidence>
<accession>A0ABU3QC99</accession>
<dbReference type="Gene3D" id="1.20.1250.20">
    <property type="entry name" value="MFS general substrate transporter like domains"/>
    <property type="match status" value="1"/>
</dbReference>
<feature type="transmembrane region" description="Helical" evidence="6">
    <location>
        <begin position="162"/>
        <end position="186"/>
    </location>
</feature>
<evidence type="ECO:0000313" key="8">
    <source>
        <dbReference type="EMBL" id="MDT9601020.1"/>
    </source>
</evidence>
<keyword evidence="2" id="KW-0813">Transport</keyword>
<comment type="caution">
    <text evidence="8">The sequence shown here is derived from an EMBL/GenBank/DDBJ whole genome shotgun (WGS) entry which is preliminary data.</text>
</comment>
<evidence type="ECO:0000256" key="6">
    <source>
        <dbReference type="SAM" id="Phobius"/>
    </source>
</evidence>
<keyword evidence="3 6" id="KW-0812">Transmembrane</keyword>
<feature type="transmembrane region" description="Helical" evidence="6">
    <location>
        <begin position="410"/>
        <end position="430"/>
    </location>
</feature>